<dbReference type="PANTHER" id="PTHR30619">
    <property type="entry name" value="DNA INTERNALIZATION/COMPETENCE PROTEIN COMEC/REC2"/>
    <property type="match status" value="1"/>
</dbReference>
<dbReference type="Pfam" id="PF03772">
    <property type="entry name" value="Competence"/>
    <property type="match status" value="1"/>
</dbReference>
<evidence type="ECO:0000313" key="9">
    <source>
        <dbReference type="Proteomes" id="UP000526501"/>
    </source>
</evidence>
<dbReference type="RefSeq" id="WP_185659852.1">
    <property type="nucleotide sequence ID" value="NZ_CAWPOO010000007.1"/>
</dbReference>
<feature type="transmembrane region" description="Helical" evidence="6">
    <location>
        <begin position="398"/>
        <end position="421"/>
    </location>
</feature>
<evidence type="ECO:0000256" key="3">
    <source>
        <dbReference type="ARBA" id="ARBA00022692"/>
    </source>
</evidence>
<dbReference type="EMBL" id="JACHVC010000007">
    <property type="protein sequence ID" value="MBC2605965.1"/>
    <property type="molecule type" value="Genomic_DNA"/>
</dbReference>
<evidence type="ECO:0000256" key="5">
    <source>
        <dbReference type="ARBA" id="ARBA00023136"/>
    </source>
</evidence>
<dbReference type="NCBIfam" id="TIGR00360">
    <property type="entry name" value="ComEC_N-term"/>
    <property type="match status" value="1"/>
</dbReference>
<organism evidence="8 9">
    <name type="scientific">Pelagicoccus albus</name>
    <dbReference type="NCBI Taxonomy" id="415222"/>
    <lineage>
        <taxon>Bacteria</taxon>
        <taxon>Pseudomonadati</taxon>
        <taxon>Verrucomicrobiota</taxon>
        <taxon>Opitutia</taxon>
        <taxon>Puniceicoccales</taxon>
        <taxon>Pelagicoccaceae</taxon>
        <taxon>Pelagicoccus</taxon>
    </lineage>
</organism>
<keyword evidence="9" id="KW-1185">Reference proteome</keyword>
<feature type="transmembrane region" description="Helical" evidence="6">
    <location>
        <begin position="58"/>
        <end position="75"/>
    </location>
</feature>
<evidence type="ECO:0000256" key="1">
    <source>
        <dbReference type="ARBA" id="ARBA00004651"/>
    </source>
</evidence>
<dbReference type="InterPro" id="IPR004477">
    <property type="entry name" value="ComEC_N"/>
</dbReference>
<protein>
    <submittedName>
        <fullName evidence="8">ComEC/Rec2 family competence protein</fullName>
    </submittedName>
</protein>
<proteinExistence type="predicted"/>
<evidence type="ECO:0000256" key="6">
    <source>
        <dbReference type="SAM" id="Phobius"/>
    </source>
</evidence>
<evidence type="ECO:0000313" key="8">
    <source>
        <dbReference type="EMBL" id="MBC2605965.1"/>
    </source>
</evidence>
<reference evidence="8 9" key="1">
    <citation type="submission" date="2020-07" db="EMBL/GenBank/DDBJ databases">
        <authorList>
            <person name="Feng X."/>
        </authorList>
    </citation>
    <scope>NUCLEOTIDE SEQUENCE [LARGE SCALE GENOMIC DNA]</scope>
    <source>
        <strain evidence="8 9">JCM23202</strain>
    </source>
</reference>
<feature type="transmembrane region" description="Helical" evidence="6">
    <location>
        <begin position="351"/>
        <end position="370"/>
    </location>
</feature>
<feature type="transmembrane region" description="Helical" evidence="6">
    <location>
        <begin position="34"/>
        <end position="52"/>
    </location>
</feature>
<feature type="transmembrane region" description="Helical" evidence="6">
    <location>
        <begin position="427"/>
        <end position="450"/>
    </location>
</feature>
<sequence length="544" mass="59710">MSAAESPRRVPLLWILIPLSLGIGLARFFPSTDLLGLGLLAATLLGFAYWSLARAEGLWVPCFALSICLLGYIRFMSSIEDDTGNSLTIPREAAMQIKIEQLFNATDPGTALGLATIEVPSRHLAQLKSDRIFFFLETKDLNEYPQEGQTFSCVGVIRPLRQYREGDRFDAYLRNQGITLAYKQGYLLEQSQRAHGFKRAINKTRFRLSEILIQNKAPESDLTRAYQGLMLGQKSALTPEQKQLFLQNGAMHLFAISGLHIGVIALCFHQLLSLLQIKDAPRAIASLAGVCAFVVVTGGSASSWRALLMVACFYLSNFGRKQPSPLNALAASALIYLLLLPGQLFQAGFQMSYITVSSILLLGLPLAKTLNSLTPMYQSIPPALLNKRQKATVVVKRWILDALGVSIAAFLVSAILGIYYFQILPSYGILINLIALPLASLAIVAGFLSILTYPMEIIFPVFQLFNDAALVLIKLIHLVLTGTSKLPNSSIITPAEPAWLISVALLSSLFLIGYSYSRLGKPGVRLWQIASVIYPSIWIIKLGS</sequence>
<feature type="transmembrane region" description="Helical" evidence="6">
    <location>
        <begin position="498"/>
        <end position="516"/>
    </location>
</feature>
<keyword evidence="2" id="KW-1003">Cell membrane</keyword>
<feature type="transmembrane region" description="Helical" evidence="6">
    <location>
        <begin position="326"/>
        <end position="345"/>
    </location>
</feature>
<dbReference type="InterPro" id="IPR052159">
    <property type="entry name" value="Competence_DNA_uptake"/>
</dbReference>
<evidence type="ECO:0000259" key="7">
    <source>
        <dbReference type="Pfam" id="PF03772"/>
    </source>
</evidence>
<name>A0A7X1B5F8_9BACT</name>
<dbReference type="PANTHER" id="PTHR30619:SF1">
    <property type="entry name" value="RECOMBINATION PROTEIN 2"/>
    <property type="match status" value="1"/>
</dbReference>
<feature type="transmembrane region" description="Helical" evidence="6">
    <location>
        <begin position="12"/>
        <end position="29"/>
    </location>
</feature>
<accession>A0A7X1B5F8</accession>
<feature type="transmembrane region" description="Helical" evidence="6">
    <location>
        <begin position="250"/>
        <end position="272"/>
    </location>
</feature>
<dbReference type="GO" id="GO:0005886">
    <property type="term" value="C:plasma membrane"/>
    <property type="evidence" value="ECO:0007669"/>
    <property type="project" value="UniProtKB-SubCell"/>
</dbReference>
<dbReference type="Proteomes" id="UP000526501">
    <property type="component" value="Unassembled WGS sequence"/>
</dbReference>
<feature type="transmembrane region" description="Helical" evidence="6">
    <location>
        <begin position="457"/>
        <end position="478"/>
    </location>
</feature>
<dbReference type="AlphaFoldDB" id="A0A7X1B5F8"/>
<comment type="caution">
    <text evidence="8">The sequence shown here is derived from an EMBL/GenBank/DDBJ whole genome shotgun (WGS) entry which is preliminary data.</text>
</comment>
<keyword evidence="4 6" id="KW-1133">Transmembrane helix</keyword>
<comment type="subcellular location">
    <subcellularLocation>
        <location evidence="1">Cell membrane</location>
        <topology evidence="1">Multi-pass membrane protein</topology>
    </subcellularLocation>
</comment>
<keyword evidence="5 6" id="KW-0472">Membrane</keyword>
<gene>
    <name evidence="8" type="ORF">H5P27_07905</name>
</gene>
<feature type="transmembrane region" description="Helical" evidence="6">
    <location>
        <begin position="284"/>
        <end position="314"/>
    </location>
</feature>
<evidence type="ECO:0000256" key="2">
    <source>
        <dbReference type="ARBA" id="ARBA00022475"/>
    </source>
</evidence>
<evidence type="ECO:0000256" key="4">
    <source>
        <dbReference type="ARBA" id="ARBA00022989"/>
    </source>
</evidence>
<keyword evidence="3 6" id="KW-0812">Transmembrane</keyword>
<feature type="domain" description="ComEC/Rec2-related protein" evidence="7">
    <location>
        <begin position="229"/>
        <end position="512"/>
    </location>
</feature>